<dbReference type="InterPro" id="IPR013106">
    <property type="entry name" value="Ig_V-set"/>
</dbReference>
<evidence type="ECO:0000313" key="14">
    <source>
        <dbReference type="Ensembl" id="ENSSFOP00015067053.1"/>
    </source>
</evidence>
<sequence>MRGRVQLSPAVCAAHWDGMERLFSAVFLLSGFLAQSGGTENLVNCIVGKACMLPCRFSAAGSEVIHWYRGDTVIHSFYYGQDQLAKQNLDFHNRTSLFENQIASGNASLLLRGVKIQDGGRYRCYSSTLQGSLELFVHLKVSAPIQSVDMEATREKVRCLSRNIYPAPNVSWSTSPSELSDVLQASTNCTKQADGLFSVEGEIRILGTRSDLTYICSITSADKTQTWRISLKSQDMTGTVGQALTIPCLAQRELTDFTLVWSFMRQEQFSNILTFNSRTGERTTNWSHQAKLDETQAQSGNGSLQLQNLNSQENAGTYNCTFSGFQSTHTVLTHINITGAATDGSFSNVKIIVGVISVVLILFLLGVGGYCIYVKKKGCSKKNNQQSPQNKEMEPMNHNQN</sequence>
<dbReference type="Gene3D" id="2.60.40.10">
    <property type="entry name" value="Immunoglobulins"/>
    <property type="match status" value="3"/>
</dbReference>
<reference evidence="14 15" key="1">
    <citation type="submission" date="2019-04" db="EMBL/GenBank/DDBJ databases">
        <authorList>
            <consortium name="Wellcome Sanger Institute Data Sharing"/>
        </authorList>
    </citation>
    <scope>NUCLEOTIDE SEQUENCE [LARGE SCALE GENOMIC DNA]</scope>
</reference>
<dbReference type="InterPro" id="IPR051713">
    <property type="entry name" value="T-cell_Activation_Regulation"/>
</dbReference>
<feature type="region of interest" description="Disordered" evidence="11">
    <location>
        <begin position="380"/>
        <end position="401"/>
    </location>
</feature>
<evidence type="ECO:0000256" key="8">
    <source>
        <dbReference type="ARBA" id="ARBA00023170"/>
    </source>
</evidence>
<keyword evidence="3 12" id="KW-0812">Transmembrane</keyword>
<evidence type="ECO:0000256" key="3">
    <source>
        <dbReference type="ARBA" id="ARBA00022692"/>
    </source>
</evidence>
<keyword evidence="15" id="KW-1185">Reference proteome</keyword>
<dbReference type="PANTHER" id="PTHR25466:SF14">
    <property type="entry name" value="BUTYROPHILIN SUBFAMILY 2 MEMBER A2-LIKE-RELATED"/>
    <property type="match status" value="1"/>
</dbReference>
<feature type="transmembrane region" description="Helical" evidence="12">
    <location>
        <begin position="351"/>
        <end position="373"/>
    </location>
</feature>
<proteinExistence type="predicted"/>
<dbReference type="FunFam" id="2.60.40.10:FF:000142">
    <property type="entry name" value="V-set domain-containing T-cell activation inhibitor 1"/>
    <property type="match status" value="1"/>
</dbReference>
<dbReference type="PANTHER" id="PTHR25466">
    <property type="entry name" value="T-LYMPHOCYTE ACTIVATION ANTIGEN"/>
    <property type="match status" value="1"/>
</dbReference>
<dbReference type="InterPro" id="IPR003598">
    <property type="entry name" value="Ig_sub2"/>
</dbReference>
<evidence type="ECO:0000256" key="4">
    <source>
        <dbReference type="ARBA" id="ARBA00022729"/>
    </source>
</evidence>
<dbReference type="GeneTree" id="ENSGT00940000163670"/>
<comment type="subcellular location">
    <subcellularLocation>
        <location evidence="1">Cell membrane</location>
        <topology evidence="1">Single-pass type I membrane protein</topology>
    </subcellularLocation>
</comment>
<evidence type="ECO:0000256" key="11">
    <source>
        <dbReference type="SAM" id="MobiDB-lite"/>
    </source>
</evidence>
<evidence type="ECO:0000256" key="12">
    <source>
        <dbReference type="SAM" id="Phobius"/>
    </source>
</evidence>
<dbReference type="SMART" id="SM00408">
    <property type="entry name" value="IGc2"/>
    <property type="match status" value="2"/>
</dbReference>
<dbReference type="SUPFAM" id="SSF48726">
    <property type="entry name" value="Immunoglobulin"/>
    <property type="match status" value="3"/>
</dbReference>
<dbReference type="PROSITE" id="PS50835">
    <property type="entry name" value="IG_LIKE"/>
    <property type="match status" value="3"/>
</dbReference>
<dbReference type="GO" id="GO:0042102">
    <property type="term" value="P:positive regulation of T cell proliferation"/>
    <property type="evidence" value="ECO:0007669"/>
    <property type="project" value="TreeGrafter"/>
</dbReference>
<dbReference type="GO" id="GO:0009897">
    <property type="term" value="C:external side of plasma membrane"/>
    <property type="evidence" value="ECO:0007669"/>
    <property type="project" value="TreeGrafter"/>
</dbReference>
<dbReference type="GO" id="GO:0071222">
    <property type="term" value="P:cellular response to lipopolysaccharide"/>
    <property type="evidence" value="ECO:0007669"/>
    <property type="project" value="TreeGrafter"/>
</dbReference>
<keyword evidence="5 12" id="KW-1133">Transmembrane helix</keyword>
<dbReference type="Pfam" id="PF22705">
    <property type="entry name" value="C2-set_3"/>
    <property type="match status" value="1"/>
</dbReference>
<dbReference type="AlphaFoldDB" id="A0A8D0CFE3"/>
<evidence type="ECO:0000256" key="6">
    <source>
        <dbReference type="ARBA" id="ARBA00023136"/>
    </source>
</evidence>
<evidence type="ECO:0000256" key="5">
    <source>
        <dbReference type="ARBA" id="ARBA00022989"/>
    </source>
</evidence>
<feature type="compositionally biased region" description="Polar residues" evidence="11">
    <location>
        <begin position="381"/>
        <end position="390"/>
    </location>
</feature>
<dbReference type="SMART" id="SM00409">
    <property type="entry name" value="IG"/>
    <property type="match status" value="2"/>
</dbReference>
<dbReference type="GO" id="GO:0006955">
    <property type="term" value="P:immune response"/>
    <property type="evidence" value="ECO:0007669"/>
    <property type="project" value="TreeGrafter"/>
</dbReference>
<feature type="domain" description="Ig-like" evidence="13">
    <location>
        <begin position="241"/>
        <end position="338"/>
    </location>
</feature>
<dbReference type="InterPro" id="IPR013783">
    <property type="entry name" value="Ig-like_fold"/>
</dbReference>
<keyword evidence="2" id="KW-1003">Cell membrane</keyword>
<dbReference type="Pfam" id="PF07686">
    <property type="entry name" value="V-set"/>
    <property type="match status" value="2"/>
</dbReference>
<evidence type="ECO:0000256" key="1">
    <source>
        <dbReference type="ARBA" id="ARBA00004251"/>
    </source>
</evidence>
<evidence type="ECO:0000256" key="2">
    <source>
        <dbReference type="ARBA" id="ARBA00022475"/>
    </source>
</evidence>
<keyword evidence="7" id="KW-1015">Disulfide bond</keyword>
<keyword evidence="8" id="KW-0675">Receptor</keyword>
<name>A0A8D0CFE3_SCLFO</name>
<dbReference type="InterPro" id="IPR007110">
    <property type="entry name" value="Ig-like_dom"/>
</dbReference>
<protein>
    <submittedName>
        <fullName evidence="14">HERV-H LTR-associating 2a, tandem duplicate 2</fullName>
    </submittedName>
</protein>
<dbReference type="GO" id="GO:0031295">
    <property type="term" value="P:T cell costimulation"/>
    <property type="evidence" value="ECO:0007669"/>
    <property type="project" value="TreeGrafter"/>
</dbReference>
<dbReference type="GO" id="GO:0007166">
    <property type="term" value="P:cell surface receptor signaling pathway"/>
    <property type="evidence" value="ECO:0007669"/>
    <property type="project" value="TreeGrafter"/>
</dbReference>
<evidence type="ECO:0000259" key="13">
    <source>
        <dbReference type="PROSITE" id="PS50835"/>
    </source>
</evidence>
<evidence type="ECO:0000313" key="15">
    <source>
        <dbReference type="Proteomes" id="UP000694397"/>
    </source>
</evidence>
<evidence type="ECO:0000256" key="9">
    <source>
        <dbReference type="ARBA" id="ARBA00023180"/>
    </source>
</evidence>
<dbReference type="InterPro" id="IPR036179">
    <property type="entry name" value="Ig-like_dom_sf"/>
</dbReference>
<keyword evidence="10" id="KW-0393">Immunoglobulin domain</keyword>
<dbReference type="Ensembl" id="ENSSFOT00015050957.1">
    <property type="protein sequence ID" value="ENSSFOP00015067053.1"/>
    <property type="gene ID" value="ENSSFOG00015029217.1"/>
</dbReference>
<feature type="domain" description="Ig-like" evidence="13">
    <location>
        <begin position="157"/>
        <end position="230"/>
    </location>
</feature>
<keyword evidence="9" id="KW-0325">Glycoprotein</keyword>
<evidence type="ECO:0000256" key="7">
    <source>
        <dbReference type="ARBA" id="ARBA00023157"/>
    </source>
</evidence>
<evidence type="ECO:0000256" key="10">
    <source>
        <dbReference type="ARBA" id="ARBA00023319"/>
    </source>
</evidence>
<accession>A0A8D0CFE3</accession>
<keyword evidence="4" id="KW-0732">Signal</keyword>
<reference evidence="14" key="2">
    <citation type="submission" date="2025-08" db="UniProtKB">
        <authorList>
            <consortium name="Ensembl"/>
        </authorList>
    </citation>
    <scope>IDENTIFICATION</scope>
</reference>
<dbReference type="InterPro" id="IPR053896">
    <property type="entry name" value="BTN3A2-like_Ig-C"/>
</dbReference>
<dbReference type="OrthoDB" id="9983389at2759"/>
<dbReference type="GO" id="GO:0042130">
    <property type="term" value="P:negative regulation of T cell proliferation"/>
    <property type="evidence" value="ECO:0007669"/>
    <property type="project" value="TreeGrafter"/>
</dbReference>
<feature type="domain" description="Ig-like" evidence="13">
    <location>
        <begin position="48"/>
        <end position="134"/>
    </location>
</feature>
<organism evidence="14 15">
    <name type="scientific">Scleropages formosus</name>
    <name type="common">Asian bonytongue</name>
    <name type="synonym">Osteoglossum formosum</name>
    <dbReference type="NCBI Taxonomy" id="113540"/>
    <lineage>
        <taxon>Eukaryota</taxon>
        <taxon>Metazoa</taxon>
        <taxon>Chordata</taxon>
        <taxon>Craniata</taxon>
        <taxon>Vertebrata</taxon>
        <taxon>Euteleostomi</taxon>
        <taxon>Actinopterygii</taxon>
        <taxon>Neopterygii</taxon>
        <taxon>Teleostei</taxon>
        <taxon>Osteoglossocephala</taxon>
        <taxon>Osteoglossomorpha</taxon>
        <taxon>Osteoglossiformes</taxon>
        <taxon>Osteoglossidae</taxon>
        <taxon>Scleropages</taxon>
    </lineage>
</organism>
<dbReference type="Proteomes" id="UP000694397">
    <property type="component" value="Chromosome 3"/>
</dbReference>
<reference evidence="14" key="3">
    <citation type="submission" date="2025-09" db="UniProtKB">
        <authorList>
            <consortium name="Ensembl"/>
        </authorList>
    </citation>
    <scope>IDENTIFICATION</scope>
</reference>
<keyword evidence="6 12" id="KW-0472">Membrane</keyword>
<dbReference type="InterPro" id="IPR003599">
    <property type="entry name" value="Ig_sub"/>
</dbReference>
<gene>
    <name evidence="14" type="primary">hhla2</name>
</gene>